<feature type="domain" description="Thioredoxin" evidence="2">
    <location>
        <begin position="2"/>
        <end position="167"/>
    </location>
</feature>
<dbReference type="PANTHER" id="PTHR42852:SF18">
    <property type="entry name" value="CHROMOSOME UNDETERMINED SCAFFOLD_47, WHOLE GENOME SHOTGUN SEQUENCE"/>
    <property type="match status" value="1"/>
</dbReference>
<dbReference type="PANTHER" id="PTHR42852">
    <property type="entry name" value="THIOL:DISULFIDE INTERCHANGE PROTEIN DSBE"/>
    <property type="match status" value="1"/>
</dbReference>
<gene>
    <name evidence="3" type="ORF">HCN58_18695</name>
</gene>
<feature type="region of interest" description="Disordered" evidence="1">
    <location>
        <begin position="367"/>
        <end position="394"/>
    </location>
</feature>
<comment type="caution">
    <text evidence="3">The sequence shown here is derived from an EMBL/GenBank/DDBJ whole genome shotgun (WGS) entry which is preliminary data.</text>
</comment>
<evidence type="ECO:0000256" key="1">
    <source>
        <dbReference type="SAM" id="MobiDB-lite"/>
    </source>
</evidence>
<dbReference type="Gene3D" id="3.40.30.10">
    <property type="entry name" value="Glutaredoxin"/>
    <property type="match status" value="1"/>
</dbReference>
<evidence type="ECO:0000313" key="4">
    <source>
        <dbReference type="Proteomes" id="UP000544122"/>
    </source>
</evidence>
<dbReference type="PROSITE" id="PS51352">
    <property type="entry name" value="THIOREDOXIN_2"/>
    <property type="match status" value="1"/>
</dbReference>
<dbReference type="Gene3D" id="1.25.40.10">
    <property type="entry name" value="Tetratricopeptide repeat domain"/>
    <property type="match status" value="1"/>
</dbReference>
<proteinExistence type="predicted"/>
<dbReference type="GO" id="GO:0006950">
    <property type="term" value="P:response to stress"/>
    <property type="evidence" value="ECO:0007669"/>
    <property type="project" value="UniProtKB-ARBA"/>
</dbReference>
<dbReference type="InterPro" id="IPR000866">
    <property type="entry name" value="AhpC/TSA"/>
</dbReference>
<name>A0A7Y4GT90_9BRAD</name>
<feature type="compositionally biased region" description="Basic residues" evidence="1">
    <location>
        <begin position="381"/>
        <end position="394"/>
    </location>
</feature>
<dbReference type="InterPro" id="IPR013766">
    <property type="entry name" value="Thioredoxin_domain"/>
</dbReference>
<dbReference type="GO" id="GO:0016209">
    <property type="term" value="F:antioxidant activity"/>
    <property type="evidence" value="ECO:0007669"/>
    <property type="project" value="InterPro"/>
</dbReference>
<evidence type="ECO:0000259" key="2">
    <source>
        <dbReference type="PROSITE" id="PS51352"/>
    </source>
</evidence>
<dbReference type="EMBL" id="JAAVLX010000005">
    <property type="protein sequence ID" value="NOJ41585.1"/>
    <property type="molecule type" value="Genomic_DNA"/>
</dbReference>
<protein>
    <submittedName>
        <fullName evidence="3">TlpA family protein disulfide reductase</fullName>
    </submittedName>
</protein>
<reference evidence="3 4" key="1">
    <citation type="submission" date="2020-03" db="EMBL/GenBank/DDBJ databases">
        <title>Bradyrhizobium diversity isolated from nodules of Indigofera sp.</title>
        <authorList>
            <person name="Klepa M."/>
            <person name="Helene L."/>
            <person name="Hungria M."/>
        </authorList>
    </citation>
    <scope>NUCLEOTIDE SEQUENCE [LARGE SCALE GENOMIC DNA]</scope>
    <source>
        <strain evidence="3 4">WSM 1791</strain>
    </source>
</reference>
<keyword evidence="4" id="KW-1185">Reference proteome</keyword>
<evidence type="ECO:0000313" key="3">
    <source>
        <dbReference type="EMBL" id="NOJ41585.1"/>
    </source>
</evidence>
<dbReference type="GO" id="GO:0016491">
    <property type="term" value="F:oxidoreductase activity"/>
    <property type="evidence" value="ECO:0007669"/>
    <property type="project" value="InterPro"/>
</dbReference>
<dbReference type="CDD" id="cd02966">
    <property type="entry name" value="TlpA_like_family"/>
    <property type="match status" value="1"/>
</dbReference>
<dbReference type="InterPro" id="IPR050553">
    <property type="entry name" value="Thioredoxin_ResA/DsbE_sf"/>
</dbReference>
<dbReference type="Proteomes" id="UP000544122">
    <property type="component" value="Unassembled WGS sequence"/>
</dbReference>
<dbReference type="Pfam" id="PF00578">
    <property type="entry name" value="AhpC-TSA"/>
    <property type="match status" value="1"/>
</dbReference>
<dbReference type="SUPFAM" id="SSF52833">
    <property type="entry name" value="Thioredoxin-like"/>
    <property type="match status" value="1"/>
</dbReference>
<accession>A0A7Y4GT90</accession>
<dbReference type="InterPro" id="IPR036249">
    <property type="entry name" value="Thioredoxin-like_sf"/>
</dbReference>
<dbReference type="InterPro" id="IPR011990">
    <property type="entry name" value="TPR-like_helical_dom_sf"/>
</dbReference>
<sequence length="394" mass="44521">MLRMESPAPPIKVENWLRGQPLTSFQPGKVYIVEFWATWCKPCVAAMPHLVQLQDKYKDGGVEVLGVAAYERARTADEARSNLDAWLTENFSNLNYRIGFDYTGNMNKLWMDPSFSVGIPTSFVVDRDGHIAFIGFPTQLHDVLPKILNGGWRTSDEARAADTERIAEGERTMHEMTRKRALTEPIFAKLTPAMKAEDWAKALSAVEEAVAVMPDDVNFRALHADLLLHKMRDLQTGLPVMRQLVRDAIDKKSELWMAGAMRQLFDPANDNSHFPPAERFAMGKNLSEHILALNPPQRAEGSKFLSYGAVAQYYYESGNKDRAIELVEVALKSLDRPEPIPDELKQQVMSLLVQALANYKDEKACHGPLCATPQDGFPKESKRRRRKRKHEKGS</sequence>
<dbReference type="AlphaFoldDB" id="A0A7Y4GT90"/>
<organism evidence="3 4">
    <name type="scientific">Bradyrhizobium australiense</name>
    <dbReference type="NCBI Taxonomy" id="2721161"/>
    <lineage>
        <taxon>Bacteria</taxon>
        <taxon>Pseudomonadati</taxon>
        <taxon>Pseudomonadota</taxon>
        <taxon>Alphaproteobacteria</taxon>
        <taxon>Hyphomicrobiales</taxon>
        <taxon>Nitrobacteraceae</taxon>
        <taxon>Bradyrhizobium</taxon>
    </lineage>
</organism>